<feature type="compositionally biased region" description="Acidic residues" evidence="1">
    <location>
        <begin position="71"/>
        <end position="88"/>
    </location>
</feature>
<feature type="transmembrane region" description="Helical" evidence="2">
    <location>
        <begin position="227"/>
        <end position="246"/>
    </location>
</feature>
<dbReference type="Proteomes" id="UP001652621">
    <property type="component" value="Unplaced"/>
</dbReference>
<dbReference type="OrthoDB" id="6611212at2759"/>
<keyword evidence="3" id="KW-0732">Signal</keyword>
<evidence type="ECO:0000313" key="5">
    <source>
        <dbReference type="RefSeq" id="XP_019895541.1"/>
    </source>
</evidence>
<keyword evidence="2" id="KW-1133">Transmembrane helix</keyword>
<feature type="region of interest" description="Disordered" evidence="1">
    <location>
        <begin position="64"/>
        <end position="95"/>
    </location>
</feature>
<sequence>MQMMMITKSRIHQLFVLTLVICCLTTAVNCGKITTKGKTKAVTETSGDVATTTTTTATPKSEVVATKADADNDDRDSNEDTDDDDDDAAEKNAVQSSDESLFSVWGIVRGVLNWIKDDISGGLFGADDDVAAEKTAVQEPDVSTSRVWGIVRGVWNWIKDDISAGLFSADDDSATSAVAEGRSDGSVEARTFGKIRRLQMALIPIIFKFGVLTAMVAFLVGIGLKTLFLVKVLLAMNALALLAKFFTLKTGLLPQIQYSAPPSWNPHHHVEYSAPSSWNWSPPSSAGWSAAPVQHEPEHHSSHPSKEIHLHIHGGAASQPKTDSYTAYVANPSQATAWQRSDPYSAYEPLLNQQNDLTVDATQSVPVTVHTDVPSNHRMF</sequence>
<feature type="chain" id="PRO_5039910744" evidence="3">
    <location>
        <begin position="31"/>
        <end position="380"/>
    </location>
</feature>
<organism evidence="4 5">
    <name type="scientific">Musca domestica</name>
    <name type="common">House fly</name>
    <dbReference type="NCBI Taxonomy" id="7370"/>
    <lineage>
        <taxon>Eukaryota</taxon>
        <taxon>Metazoa</taxon>
        <taxon>Ecdysozoa</taxon>
        <taxon>Arthropoda</taxon>
        <taxon>Hexapoda</taxon>
        <taxon>Insecta</taxon>
        <taxon>Pterygota</taxon>
        <taxon>Neoptera</taxon>
        <taxon>Endopterygota</taxon>
        <taxon>Diptera</taxon>
        <taxon>Brachycera</taxon>
        <taxon>Muscomorpha</taxon>
        <taxon>Muscoidea</taxon>
        <taxon>Muscidae</taxon>
        <taxon>Musca</taxon>
    </lineage>
</organism>
<keyword evidence="4" id="KW-1185">Reference proteome</keyword>
<evidence type="ECO:0000313" key="4">
    <source>
        <dbReference type="Proteomes" id="UP001652621"/>
    </source>
</evidence>
<dbReference type="GeneID" id="101888806"/>
<name>A0A9J7DN70_MUSDO</name>
<evidence type="ECO:0000256" key="2">
    <source>
        <dbReference type="SAM" id="Phobius"/>
    </source>
</evidence>
<keyword evidence="2" id="KW-0812">Transmembrane</keyword>
<accession>A0A9J7DN70</accession>
<reference evidence="5" key="1">
    <citation type="submission" date="2025-08" db="UniProtKB">
        <authorList>
            <consortium name="RefSeq"/>
        </authorList>
    </citation>
    <scope>IDENTIFICATION</scope>
    <source>
        <strain evidence="5">Aabys</strain>
        <tissue evidence="5">Whole body</tissue>
    </source>
</reference>
<dbReference type="AlphaFoldDB" id="A0A9J7DN70"/>
<feature type="transmembrane region" description="Helical" evidence="2">
    <location>
        <begin position="200"/>
        <end position="220"/>
    </location>
</feature>
<dbReference type="RefSeq" id="XP_019895541.1">
    <property type="nucleotide sequence ID" value="XM_020039982.2"/>
</dbReference>
<evidence type="ECO:0000256" key="3">
    <source>
        <dbReference type="SAM" id="SignalP"/>
    </source>
</evidence>
<protein>
    <submittedName>
        <fullName evidence="5">Uncharacterized protein LOC101888806 isoform X1</fullName>
    </submittedName>
</protein>
<keyword evidence="2" id="KW-0472">Membrane</keyword>
<gene>
    <name evidence="5" type="primary">LOC101888806</name>
</gene>
<evidence type="ECO:0000256" key="1">
    <source>
        <dbReference type="SAM" id="MobiDB-lite"/>
    </source>
</evidence>
<dbReference type="VEuPathDB" id="VectorBase:MDOMA2_009363"/>
<feature type="signal peptide" evidence="3">
    <location>
        <begin position="1"/>
        <end position="30"/>
    </location>
</feature>
<dbReference type="KEGG" id="mde:101888806"/>
<proteinExistence type="predicted"/>